<evidence type="ECO:0000313" key="3">
    <source>
        <dbReference type="Proteomes" id="UP000478052"/>
    </source>
</evidence>
<dbReference type="PANTHER" id="PTHR45749">
    <property type="match status" value="1"/>
</dbReference>
<feature type="non-terminal residue" evidence="2">
    <location>
        <position position="1"/>
    </location>
</feature>
<dbReference type="AlphaFoldDB" id="A0A6G0W1E7"/>
<name>A0A6G0W1E7_APHCR</name>
<dbReference type="SMART" id="SM00597">
    <property type="entry name" value="ZnF_TTF"/>
    <property type="match status" value="1"/>
</dbReference>
<evidence type="ECO:0000313" key="2">
    <source>
        <dbReference type="EMBL" id="KAF0718895.1"/>
    </source>
</evidence>
<feature type="non-terminal residue" evidence="2">
    <location>
        <position position="574"/>
    </location>
</feature>
<proteinExistence type="predicted"/>
<dbReference type="Pfam" id="PF14291">
    <property type="entry name" value="DUF4371"/>
    <property type="match status" value="1"/>
</dbReference>
<dbReference type="InterPro" id="IPR006580">
    <property type="entry name" value="Znf_TTF"/>
</dbReference>
<dbReference type="Proteomes" id="UP000478052">
    <property type="component" value="Unassembled WGS sequence"/>
</dbReference>
<organism evidence="2 3">
    <name type="scientific">Aphis craccivora</name>
    <name type="common">Cowpea aphid</name>
    <dbReference type="NCBI Taxonomy" id="307492"/>
    <lineage>
        <taxon>Eukaryota</taxon>
        <taxon>Metazoa</taxon>
        <taxon>Ecdysozoa</taxon>
        <taxon>Arthropoda</taxon>
        <taxon>Hexapoda</taxon>
        <taxon>Insecta</taxon>
        <taxon>Pterygota</taxon>
        <taxon>Neoptera</taxon>
        <taxon>Paraneoptera</taxon>
        <taxon>Hemiptera</taxon>
        <taxon>Sternorrhyncha</taxon>
        <taxon>Aphidomorpha</taxon>
        <taxon>Aphidoidea</taxon>
        <taxon>Aphididae</taxon>
        <taxon>Aphidini</taxon>
        <taxon>Aphis</taxon>
        <taxon>Aphis</taxon>
    </lineage>
</organism>
<comment type="caution">
    <text evidence="2">The sequence shown here is derived from an EMBL/GenBank/DDBJ whole genome shotgun (WGS) entry which is preliminary data.</text>
</comment>
<gene>
    <name evidence="2" type="ORF">FWK35_00024438</name>
</gene>
<dbReference type="SUPFAM" id="SSF53098">
    <property type="entry name" value="Ribonuclease H-like"/>
    <property type="match status" value="1"/>
</dbReference>
<dbReference type="EMBL" id="VUJU01009625">
    <property type="protein sequence ID" value="KAF0718895.1"/>
    <property type="molecule type" value="Genomic_DNA"/>
</dbReference>
<dbReference type="PANTHER" id="PTHR45749:SF37">
    <property type="entry name" value="OS05G0311600 PROTEIN"/>
    <property type="match status" value="1"/>
</dbReference>
<sequence>YYKIYKILLGLTGIYCCFHASYCDHNLIIFNLQKNKTSNNNNCEAHLTVKNDQNVMVDVDYPDIKSSSVVDLQNCSSKPTDLGDINSGPVRPQLQVYPKTPLGKQNRSFSSKCYMSFQWLEYSIQKDAVFCYPCRVFGTTTNKSEDTFVSTGFRNWKKLSGSTGSNSKSKLELHANTIEHLTNSTKWSSYIQSTKSGSVHTVMASAHQQQIMKNRNYIKHLIDIVLYLGRQGLAFRAHNEEKTSMNQEACVLLSKSNEEFATMLNEKTNYTSWSIQNDLINISAQIVKDTIIKEMTESGFFSVICYREEQMTICVRYTKNLKVYERFLGFLNVSQKQDANSLSTAIINFFKINKINIPVVAQAYDGANVMAGKFNGVQQKIQTQYPYAIFIHCMAHRINLIVIDMCKLVKDTQHCLYLNIQLQRPYIDTLYLYIDTRIVFNCLESLYIYFSHHSNDTKFTDMQERLEIKKISLTRLSDTRWNCRVRNCIAVKLNLKAIITVLNNEIDNSNNKDVLQTVGKAVRVLNKCIMQLYYFIYQMLICISRLYWWVLDPQPAIVPLSANPHLFFKIKVQH</sequence>
<protein>
    <submittedName>
        <fullName evidence="2">Zinc finger MYM-type protein 1-like</fullName>
    </submittedName>
</protein>
<evidence type="ECO:0000259" key="1">
    <source>
        <dbReference type="SMART" id="SM00597"/>
    </source>
</evidence>
<keyword evidence="3" id="KW-1185">Reference proteome</keyword>
<feature type="domain" description="TTF-type" evidence="1">
    <location>
        <begin position="105"/>
        <end position="203"/>
    </location>
</feature>
<dbReference type="InterPro" id="IPR012337">
    <property type="entry name" value="RNaseH-like_sf"/>
</dbReference>
<reference evidence="2 3" key="1">
    <citation type="submission" date="2019-08" db="EMBL/GenBank/DDBJ databases">
        <title>Whole genome of Aphis craccivora.</title>
        <authorList>
            <person name="Voronova N.V."/>
            <person name="Shulinski R.S."/>
            <person name="Bandarenka Y.V."/>
            <person name="Zhorov D.G."/>
            <person name="Warner D."/>
        </authorList>
    </citation>
    <scope>NUCLEOTIDE SEQUENCE [LARGE SCALE GENOMIC DNA]</scope>
    <source>
        <strain evidence="2">180601</strain>
        <tissue evidence="2">Whole Body</tissue>
    </source>
</reference>
<accession>A0A6G0W1E7</accession>
<dbReference type="OrthoDB" id="7203715at2759"/>
<dbReference type="InterPro" id="IPR025398">
    <property type="entry name" value="DUF4371"/>
</dbReference>